<gene>
    <name evidence="1" type="ORF">HD600_001603</name>
</gene>
<organism evidence="1 2">
    <name type="scientific">Microbacterium ginsengiterrae</name>
    <dbReference type="NCBI Taxonomy" id="546115"/>
    <lineage>
        <taxon>Bacteria</taxon>
        <taxon>Bacillati</taxon>
        <taxon>Actinomycetota</taxon>
        <taxon>Actinomycetes</taxon>
        <taxon>Micrococcales</taxon>
        <taxon>Microbacteriaceae</taxon>
        <taxon>Microbacterium</taxon>
    </lineage>
</organism>
<reference evidence="1 2" key="1">
    <citation type="submission" date="2020-08" db="EMBL/GenBank/DDBJ databases">
        <title>Sequencing the genomes of 1000 actinobacteria strains.</title>
        <authorList>
            <person name="Klenk H.-P."/>
        </authorList>
    </citation>
    <scope>NUCLEOTIDE SEQUENCE [LARGE SCALE GENOMIC DNA]</scope>
    <source>
        <strain evidence="1 2">DSM 24823</strain>
    </source>
</reference>
<evidence type="ECO:0000313" key="2">
    <source>
        <dbReference type="Proteomes" id="UP000517712"/>
    </source>
</evidence>
<dbReference type="AlphaFoldDB" id="A0A7W9CCT6"/>
<dbReference type="EMBL" id="JACHMU010000001">
    <property type="protein sequence ID" value="MBB5743106.1"/>
    <property type="molecule type" value="Genomic_DNA"/>
</dbReference>
<protein>
    <submittedName>
        <fullName evidence="1">Uncharacterized protein</fullName>
    </submittedName>
</protein>
<proteinExistence type="predicted"/>
<evidence type="ECO:0000313" key="1">
    <source>
        <dbReference type="EMBL" id="MBB5743106.1"/>
    </source>
</evidence>
<accession>A0A7W9CCT6</accession>
<keyword evidence="2" id="KW-1185">Reference proteome</keyword>
<dbReference type="Proteomes" id="UP000517712">
    <property type="component" value="Unassembled WGS sequence"/>
</dbReference>
<comment type="caution">
    <text evidence="1">The sequence shown here is derived from an EMBL/GenBank/DDBJ whole genome shotgun (WGS) entry which is preliminary data.</text>
</comment>
<dbReference type="RefSeq" id="WP_144794615.1">
    <property type="nucleotide sequence ID" value="NZ_BAAAPG010000001.1"/>
</dbReference>
<sequence length="89" mass="10194">MSKTTTIHPTNPLTWKQADDDVHVATRDGEFAGFVEFDTDRHLVRDSRGTEIGSFTTLADARQALEGSTCRRRRSFAQTMRGHLRRVRF</sequence>
<name>A0A7W9CCT6_9MICO</name>